<keyword evidence="3" id="KW-0479">Metal-binding</keyword>
<evidence type="ECO:0000256" key="8">
    <source>
        <dbReference type="ARBA" id="ARBA00023015"/>
    </source>
</evidence>
<proteinExistence type="inferred from homology"/>
<protein>
    <recommendedName>
        <fullName evidence="13">JmjC domain-containing protein</fullName>
    </recommendedName>
</protein>
<evidence type="ECO:0000256" key="7">
    <source>
        <dbReference type="ARBA" id="ARBA00023004"/>
    </source>
</evidence>
<evidence type="ECO:0000256" key="3">
    <source>
        <dbReference type="ARBA" id="ARBA00022723"/>
    </source>
</evidence>
<dbReference type="GO" id="GO:0033749">
    <property type="term" value="F:histone H4R3 demethylase activity"/>
    <property type="evidence" value="ECO:0007669"/>
    <property type="project" value="TreeGrafter"/>
</dbReference>
<dbReference type="AlphaFoldDB" id="A0AAV2TZP3"/>
<comment type="subcellular location">
    <subcellularLocation>
        <location evidence="2">Nucleus</location>
    </subcellularLocation>
</comment>
<sequence>MSIPVNQRRYERCIASVKNRARSELSGSSKFWMCHGYADTFDLSLNSFPDHCPRLDSKNASLEQFREEYERIRKPVVITNDQTDWPANKKWTVERLAKKYRNQRFKCGEDDAGYSVRIRMKYFAHYMRHNRDDSPLYIFDANFGEHPKRRKLLEDYAVSKFFPEDLFAYGAEKRRPPHRWFIMGPPRSGTNIHVDPLGTSAWNALVVGYKRWCLFPPQTPKELLKIRPSEGGRHPNEAVTWFDCVYPRTRLPDWPEDFKPMDLLQHPGETVFIPGGWWHVVLNLTETVAVTQNFCSSINFPVVWHKTTRARPRFAKSWIDSLRTNRPDLASMADNVDLSQQQNGLPSSSSSSPSSSSSSSSSSGSSSCSCSSCASPRVDYGSKVKRCPNNRLRTNRYSPRLKSPSPKRTR</sequence>
<organism evidence="14 15">
    <name type="scientific">Calicophoron daubneyi</name>
    <name type="common">Rumen fluke</name>
    <name type="synonym">Paramphistomum daubneyi</name>
    <dbReference type="NCBI Taxonomy" id="300641"/>
    <lineage>
        <taxon>Eukaryota</taxon>
        <taxon>Metazoa</taxon>
        <taxon>Spiralia</taxon>
        <taxon>Lophotrochozoa</taxon>
        <taxon>Platyhelminthes</taxon>
        <taxon>Trematoda</taxon>
        <taxon>Digenea</taxon>
        <taxon>Plagiorchiida</taxon>
        <taxon>Pronocephalata</taxon>
        <taxon>Paramphistomoidea</taxon>
        <taxon>Paramphistomidae</taxon>
        <taxon>Calicophoron</taxon>
    </lineage>
</organism>
<dbReference type="PANTHER" id="PTHR12480:SF32">
    <property type="entry name" value="BIFUNCTIONAL ARGININE DEMETHYLASE AND LYSYL-HYDROXYLASE JMJD6"/>
    <property type="match status" value="1"/>
</dbReference>
<evidence type="ECO:0000256" key="9">
    <source>
        <dbReference type="ARBA" id="ARBA00023163"/>
    </source>
</evidence>
<evidence type="ECO:0000256" key="4">
    <source>
        <dbReference type="ARBA" id="ARBA00022853"/>
    </source>
</evidence>
<dbReference type="Proteomes" id="UP001497525">
    <property type="component" value="Unassembled WGS sequence"/>
</dbReference>
<keyword evidence="8" id="KW-0805">Transcription regulation</keyword>
<feature type="domain" description="JmjC" evidence="13">
    <location>
        <begin position="147"/>
        <end position="311"/>
    </location>
</feature>
<dbReference type="GO" id="GO:0106140">
    <property type="term" value="F:P-TEFb complex binding"/>
    <property type="evidence" value="ECO:0007669"/>
    <property type="project" value="TreeGrafter"/>
</dbReference>
<dbReference type="PANTHER" id="PTHR12480">
    <property type="entry name" value="ARGININE DEMETHYLASE AND LYSYL-HYDROXYLASE JMJD"/>
    <property type="match status" value="1"/>
</dbReference>
<evidence type="ECO:0000256" key="5">
    <source>
        <dbReference type="ARBA" id="ARBA00022964"/>
    </source>
</evidence>
<comment type="caution">
    <text evidence="14">The sequence shown here is derived from an EMBL/GenBank/DDBJ whole genome shotgun (WGS) entry which is preliminary data.</text>
</comment>
<keyword evidence="7" id="KW-0408">Iron</keyword>
<name>A0AAV2TZP3_CALDB</name>
<keyword evidence="6" id="KW-0560">Oxidoreductase</keyword>
<dbReference type="SMART" id="SM00558">
    <property type="entry name" value="JmjC"/>
    <property type="match status" value="1"/>
</dbReference>
<evidence type="ECO:0000256" key="12">
    <source>
        <dbReference type="SAM" id="MobiDB-lite"/>
    </source>
</evidence>
<dbReference type="PROSITE" id="PS51184">
    <property type="entry name" value="JMJC"/>
    <property type="match status" value="1"/>
</dbReference>
<reference evidence="14" key="1">
    <citation type="submission" date="2024-06" db="EMBL/GenBank/DDBJ databases">
        <authorList>
            <person name="Liu X."/>
            <person name="Lenzi L."/>
            <person name="Haldenby T S."/>
            <person name="Uol C."/>
        </authorList>
    </citation>
    <scope>NUCLEOTIDE SEQUENCE</scope>
</reference>
<accession>A0AAV2TZP3</accession>
<feature type="region of interest" description="Disordered" evidence="12">
    <location>
        <begin position="339"/>
        <end position="410"/>
    </location>
</feature>
<keyword evidence="4" id="KW-0156">Chromatin regulator</keyword>
<feature type="compositionally biased region" description="Low complexity" evidence="12">
    <location>
        <begin position="346"/>
        <end position="376"/>
    </location>
</feature>
<dbReference type="SUPFAM" id="SSF51197">
    <property type="entry name" value="Clavaminate synthase-like"/>
    <property type="match status" value="1"/>
</dbReference>
<evidence type="ECO:0000256" key="6">
    <source>
        <dbReference type="ARBA" id="ARBA00023002"/>
    </source>
</evidence>
<dbReference type="EMBL" id="CAXLJL010000900">
    <property type="protein sequence ID" value="CAL5141568.1"/>
    <property type="molecule type" value="Genomic_DNA"/>
</dbReference>
<dbReference type="GO" id="GO:0005634">
    <property type="term" value="C:nucleus"/>
    <property type="evidence" value="ECO:0007669"/>
    <property type="project" value="UniProtKB-SubCell"/>
</dbReference>
<evidence type="ECO:0000256" key="11">
    <source>
        <dbReference type="ARBA" id="ARBA00038068"/>
    </source>
</evidence>
<keyword evidence="10" id="KW-0539">Nucleus</keyword>
<dbReference type="GO" id="GO:0005737">
    <property type="term" value="C:cytoplasm"/>
    <property type="evidence" value="ECO:0007669"/>
    <property type="project" value="TreeGrafter"/>
</dbReference>
<dbReference type="Pfam" id="PF02373">
    <property type="entry name" value="JmjC"/>
    <property type="match status" value="1"/>
</dbReference>
<evidence type="ECO:0000313" key="15">
    <source>
        <dbReference type="Proteomes" id="UP001497525"/>
    </source>
</evidence>
<comment type="similarity">
    <text evidence="11">Belongs to the JMJD6 family.</text>
</comment>
<dbReference type="GO" id="GO:0006909">
    <property type="term" value="P:phagocytosis"/>
    <property type="evidence" value="ECO:0007669"/>
    <property type="project" value="TreeGrafter"/>
</dbReference>
<evidence type="ECO:0000256" key="1">
    <source>
        <dbReference type="ARBA" id="ARBA00001954"/>
    </source>
</evidence>
<evidence type="ECO:0000313" key="14">
    <source>
        <dbReference type="EMBL" id="CAL5141568.1"/>
    </source>
</evidence>
<dbReference type="InterPro" id="IPR003347">
    <property type="entry name" value="JmjC_dom"/>
</dbReference>
<keyword evidence="5" id="KW-0223">Dioxygenase</keyword>
<evidence type="ECO:0000256" key="2">
    <source>
        <dbReference type="ARBA" id="ARBA00004123"/>
    </source>
</evidence>
<evidence type="ECO:0000259" key="13">
    <source>
        <dbReference type="PROSITE" id="PS51184"/>
    </source>
</evidence>
<gene>
    <name evidence="14" type="ORF">CDAUBV1_LOCUS16797</name>
</gene>
<keyword evidence="9" id="KW-0804">Transcription</keyword>
<dbReference type="InterPro" id="IPR050910">
    <property type="entry name" value="JMJD6_ArgDemeth/LysHydrox"/>
</dbReference>
<dbReference type="GO" id="GO:0046872">
    <property type="term" value="F:metal ion binding"/>
    <property type="evidence" value="ECO:0007669"/>
    <property type="project" value="UniProtKB-KW"/>
</dbReference>
<dbReference type="Gene3D" id="2.60.120.650">
    <property type="entry name" value="Cupin"/>
    <property type="match status" value="1"/>
</dbReference>
<comment type="cofactor">
    <cofactor evidence="1">
        <name>Fe(2+)</name>
        <dbReference type="ChEBI" id="CHEBI:29033"/>
    </cofactor>
</comment>
<evidence type="ECO:0000256" key="10">
    <source>
        <dbReference type="ARBA" id="ARBA00023242"/>
    </source>
</evidence>
<dbReference type="Gene3D" id="1.20.1280.270">
    <property type="match status" value="1"/>
</dbReference>